<evidence type="ECO:0000313" key="1">
    <source>
        <dbReference type="EMBL" id="KAK2567348.1"/>
    </source>
</evidence>
<proteinExistence type="predicted"/>
<accession>A0AAD9VAI9</accession>
<sequence length="508" mass="58651">MLRIALLTDYRGCHVKHSLTTLRQFFHIYGGRVASTLANKCTTGVFVDSVERFHLVAQRNGRLLQMFEDLQKKTKENPQREQLVSSFCLVRKIQMETELAELLDIYDVLKNDSRIALNNLTVLYAQVALLHRLASLKAQEVQYKCTSDDRVISATVNLANIIRWNSRLCEPTHLASTVHGIAHLELKDLSYFIHFDKEIRSRNPTLFTNADLAMILWAYGKVQFRSRVLYKFVRNEIMARDLSTFHIKEICQFLWAYARTLEKGAKLFAVLREEIMERDLTKLEERSLIIILWSYAEIGLNVKPLFRCIKLEILRRGLRFFTHKQMAQIASSYAQQGIRSPELFQEIATEIIERGKLDFAPVGLVMIVNSFAKTKNYFRDLFKLIETQLLSEELSLYEPEQIVRFLRAFADAKLITRPLFYKLTDAIMVNDFSTLNDLCLEELVTALQGSHFSVPKLVAKTEAELVRRVGTKLQMNQKKKTGEPCARLPQLDKIPTQFSNSAVKMTAI</sequence>
<evidence type="ECO:0000313" key="2">
    <source>
        <dbReference type="Proteomes" id="UP001249851"/>
    </source>
</evidence>
<gene>
    <name evidence="1" type="ORF">P5673_008144</name>
</gene>
<dbReference type="EMBL" id="JARQWQ010000014">
    <property type="protein sequence ID" value="KAK2567348.1"/>
    <property type="molecule type" value="Genomic_DNA"/>
</dbReference>
<protein>
    <submittedName>
        <fullName evidence="1">Uncharacterized protein</fullName>
    </submittedName>
</protein>
<organism evidence="1 2">
    <name type="scientific">Acropora cervicornis</name>
    <name type="common">Staghorn coral</name>
    <dbReference type="NCBI Taxonomy" id="6130"/>
    <lineage>
        <taxon>Eukaryota</taxon>
        <taxon>Metazoa</taxon>
        <taxon>Cnidaria</taxon>
        <taxon>Anthozoa</taxon>
        <taxon>Hexacorallia</taxon>
        <taxon>Scleractinia</taxon>
        <taxon>Astrocoeniina</taxon>
        <taxon>Acroporidae</taxon>
        <taxon>Acropora</taxon>
    </lineage>
</organism>
<dbReference type="Proteomes" id="UP001249851">
    <property type="component" value="Unassembled WGS sequence"/>
</dbReference>
<dbReference type="AlphaFoldDB" id="A0AAD9VAI9"/>
<name>A0AAD9VAI9_ACRCE</name>
<reference evidence="1" key="1">
    <citation type="journal article" date="2023" name="G3 (Bethesda)">
        <title>Whole genome assembly and annotation of the endangered Caribbean coral Acropora cervicornis.</title>
        <authorList>
            <person name="Selwyn J.D."/>
            <person name="Vollmer S.V."/>
        </authorList>
    </citation>
    <scope>NUCLEOTIDE SEQUENCE</scope>
    <source>
        <strain evidence="1">K2</strain>
    </source>
</reference>
<comment type="caution">
    <text evidence="1">The sequence shown here is derived from an EMBL/GenBank/DDBJ whole genome shotgun (WGS) entry which is preliminary data.</text>
</comment>
<reference evidence="1" key="2">
    <citation type="journal article" date="2023" name="Science">
        <title>Genomic signatures of disease resistance in endangered staghorn corals.</title>
        <authorList>
            <person name="Vollmer S.V."/>
            <person name="Selwyn J.D."/>
            <person name="Despard B.A."/>
            <person name="Roesel C.L."/>
        </authorList>
    </citation>
    <scope>NUCLEOTIDE SEQUENCE</scope>
    <source>
        <strain evidence="1">K2</strain>
    </source>
</reference>
<keyword evidence="2" id="KW-1185">Reference proteome</keyword>